<dbReference type="CDD" id="cd05834">
    <property type="entry name" value="PWWP_HRP"/>
    <property type="match status" value="1"/>
</dbReference>
<organism evidence="8 9">
    <name type="scientific">Limulus polyphemus</name>
    <name type="common">Atlantic horseshoe crab</name>
    <dbReference type="NCBI Taxonomy" id="6850"/>
    <lineage>
        <taxon>Eukaryota</taxon>
        <taxon>Metazoa</taxon>
        <taxon>Ecdysozoa</taxon>
        <taxon>Arthropoda</taxon>
        <taxon>Chelicerata</taxon>
        <taxon>Merostomata</taxon>
        <taxon>Xiphosura</taxon>
        <taxon>Limulidae</taxon>
        <taxon>Limulus</taxon>
    </lineage>
</organism>
<evidence type="ECO:0000256" key="3">
    <source>
        <dbReference type="ARBA" id="ARBA00023054"/>
    </source>
</evidence>
<dbReference type="SUPFAM" id="SSF140576">
    <property type="entry name" value="HIV integrase-binding domain"/>
    <property type="match status" value="1"/>
</dbReference>
<feature type="compositionally biased region" description="Basic and acidic residues" evidence="6">
    <location>
        <begin position="291"/>
        <end position="304"/>
    </location>
</feature>
<feature type="region of interest" description="Disordered" evidence="6">
    <location>
        <begin position="874"/>
        <end position="959"/>
    </location>
</feature>
<accession>A0ABM1C620</accession>
<name>A0ABM1C620_LIMPO</name>
<dbReference type="Pfam" id="PF00855">
    <property type="entry name" value="PWWP"/>
    <property type="match status" value="1"/>
</dbReference>
<feature type="coiled-coil region" evidence="5">
    <location>
        <begin position="720"/>
        <end position="763"/>
    </location>
</feature>
<feature type="compositionally biased region" description="Basic and acidic residues" evidence="6">
    <location>
        <begin position="114"/>
        <end position="133"/>
    </location>
</feature>
<feature type="compositionally biased region" description="Basic and acidic residues" evidence="6">
    <location>
        <begin position="610"/>
        <end position="656"/>
    </location>
</feature>
<dbReference type="PROSITE" id="PS50812">
    <property type="entry name" value="PWWP"/>
    <property type="match status" value="1"/>
</dbReference>
<feature type="compositionally biased region" description="Basic and acidic residues" evidence="6">
    <location>
        <begin position="663"/>
        <end position="719"/>
    </location>
</feature>
<keyword evidence="3 5" id="KW-0175">Coiled coil</keyword>
<feature type="region of interest" description="Disordered" evidence="6">
    <location>
        <begin position="89"/>
        <end position="248"/>
    </location>
</feature>
<comment type="similarity">
    <text evidence="2">Belongs to the HDGF family.</text>
</comment>
<evidence type="ECO:0000256" key="6">
    <source>
        <dbReference type="SAM" id="MobiDB-lite"/>
    </source>
</evidence>
<dbReference type="Gene3D" id="1.20.930.10">
    <property type="entry name" value="Conserved domain common to transcription factors TFIIS, elongin A, CRSP70"/>
    <property type="match status" value="1"/>
</dbReference>
<dbReference type="InterPro" id="IPR000313">
    <property type="entry name" value="PWWP_dom"/>
</dbReference>
<dbReference type="Proteomes" id="UP000694941">
    <property type="component" value="Unplaced"/>
</dbReference>
<evidence type="ECO:0000313" key="9">
    <source>
        <dbReference type="RefSeq" id="XP_013794854.2"/>
    </source>
</evidence>
<feature type="compositionally biased region" description="Basic and acidic residues" evidence="6">
    <location>
        <begin position="370"/>
        <end position="383"/>
    </location>
</feature>
<dbReference type="GeneID" id="106478828"/>
<evidence type="ECO:0000259" key="7">
    <source>
        <dbReference type="PROSITE" id="PS50812"/>
    </source>
</evidence>
<feature type="compositionally biased region" description="Polar residues" evidence="6">
    <location>
        <begin position="874"/>
        <end position="884"/>
    </location>
</feature>
<feature type="domain" description="PWWP" evidence="7">
    <location>
        <begin position="9"/>
        <end position="66"/>
    </location>
</feature>
<dbReference type="PANTHER" id="PTHR12550:SF70">
    <property type="entry name" value="JIL-1 ANCHORING AND STABILIZING PROTEIN, ISOFORM A"/>
    <property type="match status" value="1"/>
</dbReference>
<feature type="compositionally biased region" description="Basic and acidic residues" evidence="6">
    <location>
        <begin position="187"/>
        <end position="205"/>
    </location>
</feature>
<feature type="compositionally biased region" description="Basic and acidic residues" evidence="6">
    <location>
        <begin position="162"/>
        <end position="180"/>
    </location>
</feature>
<gene>
    <name evidence="9" type="primary">LOC106478828</name>
</gene>
<feature type="compositionally biased region" description="Basic and acidic residues" evidence="6">
    <location>
        <begin position="502"/>
        <end position="516"/>
    </location>
</feature>
<protein>
    <submittedName>
        <fullName evidence="9">PC4 and SFRS1-interacting protein-like</fullName>
    </submittedName>
</protein>
<feature type="compositionally biased region" description="Basic and acidic residues" evidence="6">
    <location>
        <begin position="404"/>
        <end position="414"/>
    </location>
</feature>
<keyword evidence="4" id="KW-0539">Nucleus</keyword>
<proteinExistence type="inferred from homology"/>
<evidence type="ECO:0000256" key="1">
    <source>
        <dbReference type="ARBA" id="ARBA00004123"/>
    </source>
</evidence>
<dbReference type="SMART" id="SM00293">
    <property type="entry name" value="PWWP"/>
    <property type="match status" value="1"/>
</dbReference>
<sequence>MGEKTQYEPGDLVFAKVRGYPPWPARIEKHPTVGKKVPVNKYPVLFFGTYEVANLASKDLFSYHKYKDKFGKPQKRKFFNDGLWEIENNPKVVPPTATDESSDDMEEEQDDSEAEKSESEDESKLVIDEDRLKAKPLPGNRKRRSDQKTDKTKKTKVVKSMVIKEEDKEKNAIHKDDLKSEKKKNKHEPETKKKKTAKSEPERSRSGRMIKRKKFSSDSESEEKETEETKNINELQITVSLRKLSNKEDQIVKEEQLQVTNSVRKLSNKRGQIVKEEPKELQVTNSRRKLSNKEDQIAKEEPKELQVTNSVRKLSNKRGQIVKEEPKELQVTNSRRKLSNKEDQIAKEEPKELQVTNSVRKLSDKGGQIAKEESDSAKTENRTKKGKMKEVLVNTSDLSNSVKNDVKVTKKEPSDTEVTETTSKRNEENNKQLLDPHLWNEEEENEDRESSIEFKRKRKEKERKKRERLKSKSQEFCKKEFESKKTDCSEYEIQTPDQKNSSVDEKASENNKKFEPPVRIQETKMVSTRPDSPKSDRTGQANKSQDRELIERQDSEKCDIKTQDKFTKKQETQIKDKSSDKYHAESGDTTKQEIRVRHKSTNKNSLETNGKWDSRQEKRTKDKYDEKHNVEGKDSLKKNTKGKLTDKHNTETEDKNSFNQKIRTKDRSLDKQSETEEKDSPEQETRAKEQERPEKIDDKLSSKDQSSPKDGDGGLKDTHWEKLQQKIAKKEEEKERMKREKLEKKKREKIEKLSKKYTHLESQLCELDETIKNSLSFASMDVDCCMKALNELDNIPLTQFVISREPDIIHTIKKCRKFKKSDIIRQKAEYLYQKLKNQLLVPEGEAFGTVFETDVKTPQATSVMECTNDGNKAVTVNGSTNGSKSPADHASDSDPARSCISAGDNDKFSENTATSLDAETHSLDSSKSSECLDHQSYKNISEISSASEKEENKFKSEDT</sequence>
<evidence type="ECO:0000256" key="2">
    <source>
        <dbReference type="ARBA" id="ARBA00005309"/>
    </source>
</evidence>
<feature type="compositionally biased region" description="Basic residues" evidence="6">
    <location>
        <begin position="455"/>
        <end position="469"/>
    </location>
</feature>
<feature type="compositionally biased region" description="Basic and acidic residues" evidence="6">
    <location>
        <begin position="544"/>
        <end position="595"/>
    </location>
</feature>
<feature type="compositionally biased region" description="Polar residues" evidence="6">
    <location>
        <begin position="393"/>
        <end position="403"/>
    </location>
</feature>
<keyword evidence="8" id="KW-1185">Reference proteome</keyword>
<dbReference type="Pfam" id="PF11467">
    <property type="entry name" value="LEDGF"/>
    <property type="match status" value="1"/>
</dbReference>
<feature type="region of interest" description="Disordered" evidence="6">
    <location>
        <begin position="276"/>
        <end position="719"/>
    </location>
</feature>
<feature type="compositionally biased region" description="Basic and acidic residues" evidence="6">
    <location>
        <begin position="339"/>
        <end position="352"/>
    </location>
</feature>
<dbReference type="InterPro" id="IPR021567">
    <property type="entry name" value="LEDGF_IBD"/>
</dbReference>
<feature type="compositionally biased region" description="Basic and acidic residues" evidence="6">
    <location>
        <begin position="886"/>
        <end position="895"/>
    </location>
</feature>
<dbReference type="RefSeq" id="XP_013794854.2">
    <property type="nucleotide sequence ID" value="XM_013939400.2"/>
</dbReference>
<reference evidence="9" key="1">
    <citation type="submission" date="2025-08" db="UniProtKB">
        <authorList>
            <consortium name="RefSeq"/>
        </authorList>
    </citation>
    <scope>IDENTIFICATION</scope>
    <source>
        <tissue evidence="9">Muscle</tissue>
    </source>
</reference>
<feature type="compositionally biased region" description="Basic and acidic residues" evidence="6">
    <location>
        <begin position="947"/>
        <end position="959"/>
    </location>
</feature>
<feature type="compositionally biased region" description="Basic and acidic residues" evidence="6">
    <location>
        <begin position="470"/>
        <end position="488"/>
    </location>
</feature>
<dbReference type="Gene3D" id="2.30.30.140">
    <property type="match status" value="1"/>
</dbReference>
<dbReference type="InterPro" id="IPR035441">
    <property type="entry name" value="TFIIS/LEDGF_dom_sf"/>
</dbReference>
<evidence type="ECO:0000256" key="4">
    <source>
        <dbReference type="ARBA" id="ARBA00023242"/>
    </source>
</evidence>
<dbReference type="SUPFAM" id="SSF63748">
    <property type="entry name" value="Tudor/PWWP/MBT"/>
    <property type="match status" value="1"/>
</dbReference>
<evidence type="ECO:0000256" key="5">
    <source>
        <dbReference type="SAM" id="Coils"/>
    </source>
</evidence>
<feature type="compositionally biased region" description="Acidic residues" evidence="6">
    <location>
        <begin position="100"/>
        <end position="113"/>
    </location>
</feature>
<evidence type="ECO:0000313" key="8">
    <source>
        <dbReference type="Proteomes" id="UP000694941"/>
    </source>
</evidence>
<dbReference type="PANTHER" id="PTHR12550">
    <property type="entry name" value="HEPATOMA-DERIVED GROWTH FACTOR-RELATED"/>
    <property type="match status" value="1"/>
</dbReference>
<dbReference type="InterPro" id="IPR036218">
    <property type="entry name" value="HIVI-bd_sf"/>
</dbReference>
<comment type="subcellular location">
    <subcellularLocation>
        <location evidence="1">Nucleus</location>
    </subcellularLocation>
</comment>